<dbReference type="EMBL" id="ASJR01000002">
    <property type="protein sequence ID" value="ERP39089.1"/>
    <property type="molecule type" value="Genomic_DNA"/>
</dbReference>
<gene>
    <name evidence="1" type="ORF">CALK_0254</name>
</gene>
<name>U7D9M0_9BACT</name>
<dbReference type="Proteomes" id="UP000017148">
    <property type="component" value="Unassembled WGS sequence"/>
</dbReference>
<keyword evidence="2" id="KW-1185">Reference proteome</keyword>
<evidence type="ECO:0000313" key="1">
    <source>
        <dbReference type="EMBL" id="ERP39089.1"/>
    </source>
</evidence>
<sequence length="85" mass="10205">MSTDRYFIKPPKKNCMSLIYALPIRFDLDNTEKRLLKRTEEGNAWFLLIISKNREVIRRGCEKRVKPKHGDSIKRKKQKEEVGKW</sequence>
<evidence type="ECO:0000313" key="2">
    <source>
        <dbReference type="Proteomes" id="UP000017148"/>
    </source>
</evidence>
<accession>U7D9M0</accession>
<dbReference type="AlphaFoldDB" id="U7D9M0"/>
<proteinExistence type="predicted"/>
<reference evidence="1 2" key="1">
    <citation type="journal article" date="2013" name="Environ. Microbiol.">
        <title>Genome analysis of Chitinivibrio alkaliphilus gen. nov., sp. nov., a novel extremely haloalkaliphilic anaerobic chitinolytic bacterium from the candidate phylum Termite Group 3.</title>
        <authorList>
            <person name="Sorokin D.Y."/>
            <person name="Gumerov V.M."/>
            <person name="Rakitin A.L."/>
            <person name="Beletsky A.V."/>
            <person name="Damste J.S."/>
            <person name="Muyzer G."/>
            <person name="Mardanov A.V."/>
            <person name="Ravin N.V."/>
        </authorList>
    </citation>
    <scope>NUCLEOTIDE SEQUENCE [LARGE SCALE GENOMIC DNA]</scope>
    <source>
        <strain evidence="1 2">ACht1</strain>
    </source>
</reference>
<comment type="caution">
    <text evidence="1">The sequence shown here is derived from an EMBL/GenBank/DDBJ whole genome shotgun (WGS) entry which is preliminary data.</text>
</comment>
<protein>
    <submittedName>
        <fullName evidence="1">Uncharacterized protein</fullName>
    </submittedName>
</protein>
<organism evidence="1 2">
    <name type="scientific">Chitinivibrio alkaliphilus ACht1</name>
    <dbReference type="NCBI Taxonomy" id="1313304"/>
    <lineage>
        <taxon>Bacteria</taxon>
        <taxon>Pseudomonadati</taxon>
        <taxon>Fibrobacterota</taxon>
        <taxon>Chitinivibrionia</taxon>
        <taxon>Chitinivibrionales</taxon>
        <taxon>Chitinivibrionaceae</taxon>
        <taxon>Chitinivibrio</taxon>
    </lineage>
</organism>